<protein>
    <recommendedName>
        <fullName evidence="1">SiaC family regulatory phosphoprotein domain-containing protein</fullName>
    </recommendedName>
</protein>
<gene>
    <name evidence="2" type="ORF">AL399_05600</name>
</gene>
<keyword evidence="3" id="KW-1185">Reference proteome</keyword>
<evidence type="ECO:0000313" key="3">
    <source>
        <dbReference type="Proteomes" id="UP000054172"/>
    </source>
</evidence>
<name>A0A0Q4B6D6_9BACT</name>
<dbReference type="STRING" id="1702214.AL399_05600"/>
<dbReference type="PATRIC" id="fig|1702214.3.peg.164"/>
<evidence type="ECO:0000313" key="2">
    <source>
        <dbReference type="EMBL" id="KQM08760.1"/>
    </source>
</evidence>
<dbReference type="Proteomes" id="UP000054172">
    <property type="component" value="Unassembled WGS sequence"/>
</dbReference>
<dbReference type="Pfam" id="PF09345">
    <property type="entry name" value="SiaC"/>
    <property type="match status" value="1"/>
</dbReference>
<reference evidence="2" key="1">
    <citation type="submission" date="2015-08" db="EMBL/GenBank/DDBJ databases">
        <title>Candidatus Bacteriodes Periocalifornicus.</title>
        <authorList>
            <person name="McLean J.S."/>
            <person name="Kelley S."/>
        </authorList>
    </citation>
    <scope>NUCLEOTIDE SEQUENCE [LARGE SCALE GENOMIC DNA]</scope>
    <source>
        <strain evidence="2">12B</strain>
    </source>
</reference>
<comment type="caution">
    <text evidence="2">The sequence shown here is derived from an EMBL/GenBank/DDBJ whole genome shotgun (WGS) entry which is preliminary data.</text>
</comment>
<proteinExistence type="predicted"/>
<dbReference type="EMBL" id="LIIK01000023">
    <property type="protein sequence ID" value="KQM08760.1"/>
    <property type="molecule type" value="Genomic_DNA"/>
</dbReference>
<dbReference type="InterPro" id="IPR018530">
    <property type="entry name" value="SiaC"/>
</dbReference>
<dbReference type="AlphaFoldDB" id="A0A0Q4B6D6"/>
<sequence>MRANGVEGFQPVYEVKGTPETPAIRLDAAQGRLEIEGSSMPENPQAFYAPVLEWLQGYVKHPASRTSLIFSMKYYNTSTSKILLQVLSLMESLFRSGAEVEVCWKYDLEDEDMEECGYEYAESTVVPFRMQPER</sequence>
<organism evidence="2 3">
    <name type="scientific">Candidatus [Bacteroides] periocalifornicus</name>
    <dbReference type="NCBI Taxonomy" id="1702214"/>
    <lineage>
        <taxon>Bacteria</taxon>
        <taxon>Pseudomonadati</taxon>
        <taxon>Bacteroidota</taxon>
    </lineage>
</organism>
<evidence type="ECO:0000259" key="1">
    <source>
        <dbReference type="Pfam" id="PF09345"/>
    </source>
</evidence>
<feature type="domain" description="SiaC family regulatory phosphoprotein" evidence="1">
    <location>
        <begin position="16"/>
        <end position="132"/>
    </location>
</feature>
<accession>A0A0Q4B6D6</accession>